<dbReference type="InterPro" id="IPR036264">
    <property type="entry name" value="Bact_exopeptidase_dim_dom"/>
</dbReference>
<dbReference type="Gene3D" id="3.30.70.360">
    <property type="match status" value="1"/>
</dbReference>
<feature type="binding site" evidence="2">
    <location>
        <position position="103"/>
    </location>
    <ligand>
        <name>Mn(2+)</name>
        <dbReference type="ChEBI" id="CHEBI:29035"/>
        <label>2</label>
    </ligand>
</feature>
<organism evidence="4 5">
    <name type="scientific">Salisediminibacterium halotolerans</name>
    <dbReference type="NCBI Taxonomy" id="517425"/>
    <lineage>
        <taxon>Bacteria</taxon>
        <taxon>Bacillati</taxon>
        <taxon>Bacillota</taxon>
        <taxon>Bacilli</taxon>
        <taxon>Bacillales</taxon>
        <taxon>Bacillaceae</taxon>
        <taxon>Salisediminibacterium</taxon>
    </lineage>
</organism>
<accession>A0A1H9W3T6</accession>
<comment type="cofactor">
    <cofactor evidence="2">
        <name>Mn(2+)</name>
        <dbReference type="ChEBI" id="CHEBI:29035"/>
    </cofactor>
    <text evidence="2">The Mn(2+) ion enhances activity.</text>
</comment>
<dbReference type="Pfam" id="PF01546">
    <property type="entry name" value="Peptidase_M20"/>
    <property type="match status" value="1"/>
</dbReference>
<dbReference type="PANTHER" id="PTHR11014">
    <property type="entry name" value="PEPTIDASE M20 FAMILY MEMBER"/>
    <property type="match status" value="1"/>
</dbReference>
<dbReference type="RefSeq" id="WP_093074344.1">
    <property type="nucleotide sequence ID" value="NZ_FOGV01000027.1"/>
</dbReference>
<dbReference type="SUPFAM" id="SSF53187">
    <property type="entry name" value="Zn-dependent exopeptidases"/>
    <property type="match status" value="1"/>
</dbReference>
<evidence type="ECO:0000259" key="3">
    <source>
        <dbReference type="Pfam" id="PF07687"/>
    </source>
</evidence>
<comment type="caution">
    <text evidence="4">The sequence shown here is derived from an EMBL/GenBank/DDBJ whole genome shotgun (WGS) entry which is preliminary data.</text>
</comment>
<keyword evidence="2" id="KW-0479">Metal-binding</keyword>
<evidence type="ECO:0000256" key="1">
    <source>
        <dbReference type="ARBA" id="ARBA00022801"/>
    </source>
</evidence>
<dbReference type="Pfam" id="PF07687">
    <property type="entry name" value="M20_dimer"/>
    <property type="match status" value="1"/>
</dbReference>
<dbReference type="InterPro" id="IPR017439">
    <property type="entry name" value="Amidohydrolase"/>
</dbReference>
<dbReference type="NCBIfam" id="TIGR01891">
    <property type="entry name" value="amidohydrolases"/>
    <property type="match status" value="1"/>
</dbReference>
<reference evidence="5" key="1">
    <citation type="submission" date="2016-10" db="EMBL/GenBank/DDBJ databases">
        <authorList>
            <person name="de Groot N.N."/>
        </authorList>
    </citation>
    <scope>NUCLEOTIDE SEQUENCE [LARGE SCALE GENOMIC DNA]</scope>
    <source>
        <strain evidence="5">10nlg</strain>
    </source>
</reference>
<dbReference type="EMBL" id="FOGV01000027">
    <property type="protein sequence ID" value="SES28411.1"/>
    <property type="molecule type" value="Genomic_DNA"/>
</dbReference>
<feature type="binding site" evidence="2">
    <location>
        <position position="101"/>
    </location>
    <ligand>
        <name>Mn(2+)</name>
        <dbReference type="ChEBI" id="CHEBI:29035"/>
        <label>2</label>
    </ligand>
</feature>
<dbReference type="PIRSF" id="PIRSF005962">
    <property type="entry name" value="Pept_M20D_amidohydro"/>
    <property type="match status" value="1"/>
</dbReference>
<keyword evidence="1" id="KW-0378">Hydrolase</keyword>
<sequence length="402" mass="43239">MNVKEAVLAYEDRIVALRREFHQYPEVSTEEAETSKRIQAELDRLGIFYQTGFADTGVLAVIEGAHPGKTVALRADIDALPIEEKNQHTFVSKVPGKMHACGHDAHTAMLLGAGAVLAEKKAELAGTVLLVFQPAEENAPVGGADQMIADGVFDEYPPDAVFAQHCWPDLPVGQIGVRPGAMMGNSDRFTITIRGRSGHASMPHQTADAIVIANQVISALQTIVSRNADPLKSAVVTIGKIDGGSRYNVIAEHVTLEGTVRTYDEAMRALIKSKMTDLAEGIAQSMDGSAEVDYLDGYPATMNDPFWSGVVKDTAETVLGDGAAPEIEPSMGGEDFGKFLLEYPGVYFWLGTAIASRDVQKPLHDPEFDIDEKALAIGAEMMTQVAVNALMTLNAGEDINER</sequence>
<dbReference type="GO" id="GO:0050118">
    <property type="term" value="F:N-acetyldiaminopimelate deacetylase activity"/>
    <property type="evidence" value="ECO:0007669"/>
    <property type="project" value="UniProtKB-ARBA"/>
</dbReference>
<name>A0A1H9W3T6_9BACI</name>
<feature type="binding site" evidence="2">
    <location>
        <position position="364"/>
    </location>
    <ligand>
        <name>Mn(2+)</name>
        <dbReference type="ChEBI" id="CHEBI:29035"/>
        <label>2</label>
    </ligand>
</feature>
<evidence type="ECO:0000313" key="5">
    <source>
        <dbReference type="Proteomes" id="UP000199318"/>
    </source>
</evidence>
<dbReference type="SUPFAM" id="SSF55031">
    <property type="entry name" value="Bacterial exopeptidase dimerisation domain"/>
    <property type="match status" value="1"/>
</dbReference>
<dbReference type="OrthoDB" id="9776731at2"/>
<feature type="binding site" evidence="2">
    <location>
        <position position="137"/>
    </location>
    <ligand>
        <name>Mn(2+)</name>
        <dbReference type="ChEBI" id="CHEBI:29035"/>
        <label>2</label>
    </ligand>
</feature>
<dbReference type="GO" id="GO:0019877">
    <property type="term" value="P:diaminopimelate biosynthetic process"/>
    <property type="evidence" value="ECO:0007669"/>
    <property type="project" value="UniProtKB-ARBA"/>
</dbReference>
<gene>
    <name evidence="4" type="ORF">SAMN05444126_12714</name>
</gene>
<dbReference type="InterPro" id="IPR002933">
    <property type="entry name" value="Peptidase_M20"/>
</dbReference>
<proteinExistence type="predicted"/>
<feature type="domain" description="Peptidase M20 dimerisation" evidence="3">
    <location>
        <begin position="186"/>
        <end position="281"/>
    </location>
</feature>
<evidence type="ECO:0000256" key="2">
    <source>
        <dbReference type="PIRSR" id="PIRSR005962-1"/>
    </source>
</evidence>
<dbReference type="InterPro" id="IPR011650">
    <property type="entry name" value="Peptidase_M20_dimer"/>
</dbReference>
<keyword evidence="2" id="KW-0464">Manganese</keyword>
<dbReference type="AlphaFoldDB" id="A0A1H9W3T6"/>
<feature type="binding site" evidence="2">
    <location>
        <position position="165"/>
    </location>
    <ligand>
        <name>Mn(2+)</name>
        <dbReference type="ChEBI" id="CHEBI:29035"/>
        <label>2</label>
    </ligand>
</feature>
<dbReference type="GO" id="GO:0046872">
    <property type="term" value="F:metal ion binding"/>
    <property type="evidence" value="ECO:0007669"/>
    <property type="project" value="UniProtKB-KW"/>
</dbReference>
<dbReference type="FunFam" id="3.30.70.360:FF:000001">
    <property type="entry name" value="N-acetyldiaminopimelate deacetylase"/>
    <property type="match status" value="1"/>
</dbReference>
<dbReference type="STRING" id="1464123.SAMN05444126_12714"/>
<dbReference type="Gene3D" id="3.40.630.10">
    <property type="entry name" value="Zn peptidases"/>
    <property type="match status" value="1"/>
</dbReference>
<protein>
    <submittedName>
        <fullName evidence="4">Amidohydrolase</fullName>
    </submittedName>
</protein>
<evidence type="ECO:0000313" key="4">
    <source>
        <dbReference type="EMBL" id="SES28411.1"/>
    </source>
</evidence>
<dbReference type="Proteomes" id="UP000199318">
    <property type="component" value="Unassembled WGS sequence"/>
</dbReference>
<keyword evidence="5" id="KW-1185">Reference proteome</keyword>
<dbReference type="PANTHER" id="PTHR11014:SF63">
    <property type="entry name" value="METALLOPEPTIDASE, PUTATIVE (AFU_ORTHOLOGUE AFUA_6G09600)-RELATED"/>
    <property type="match status" value="1"/>
</dbReference>